<dbReference type="InterPro" id="IPR001611">
    <property type="entry name" value="Leu-rich_rpt"/>
</dbReference>
<reference evidence="7" key="1">
    <citation type="submission" date="2020-05" db="UniProtKB">
        <authorList>
            <consortium name="EnsemblMetazoa"/>
        </authorList>
    </citation>
    <scope>IDENTIFICATION</scope>
    <source>
        <strain evidence="7">MAF</strain>
    </source>
</reference>
<evidence type="ECO:0000256" key="4">
    <source>
        <dbReference type="ARBA" id="ARBA00022737"/>
    </source>
</evidence>
<feature type="region of interest" description="Disordered" evidence="5">
    <location>
        <begin position="756"/>
        <end position="851"/>
    </location>
</feature>
<dbReference type="PANTHER" id="PTHR15454">
    <property type="entry name" value="NISCHARIN RELATED"/>
    <property type="match status" value="1"/>
</dbReference>
<dbReference type="SUPFAM" id="SSF52075">
    <property type="entry name" value="Outer arm dynein light chain 1"/>
    <property type="match status" value="1"/>
</dbReference>
<dbReference type="InterPro" id="IPR032675">
    <property type="entry name" value="LRR_dom_sf"/>
</dbReference>
<feature type="compositionally biased region" description="Low complexity" evidence="5">
    <location>
        <begin position="1320"/>
        <end position="1345"/>
    </location>
</feature>
<name>A0A182VAA5_ANOME</name>
<comment type="subcellular location">
    <subcellularLocation>
        <location evidence="1">Cytoplasm</location>
    </subcellularLocation>
</comment>
<dbReference type="InterPro" id="IPR025875">
    <property type="entry name" value="Leu-rich_rpt_4"/>
</dbReference>
<keyword evidence="3" id="KW-0433">Leucine-rich repeat</keyword>
<dbReference type="GO" id="GO:0005737">
    <property type="term" value="C:cytoplasm"/>
    <property type="evidence" value="ECO:0007669"/>
    <property type="project" value="UniProtKB-SubCell"/>
</dbReference>
<keyword evidence="8" id="KW-1185">Reference proteome</keyword>
<accession>A0A182VAA5</accession>
<evidence type="ECO:0000256" key="3">
    <source>
        <dbReference type="ARBA" id="ARBA00022614"/>
    </source>
</evidence>
<dbReference type="Proteomes" id="UP000075903">
    <property type="component" value="Unassembled WGS sequence"/>
</dbReference>
<keyword evidence="2" id="KW-0963">Cytoplasm</keyword>
<dbReference type="PROSITE" id="PS51450">
    <property type="entry name" value="LRR"/>
    <property type="match status" value="3"/>
</dbReference>
<dbReference type="InterPro" id="IPR031782">
    <property type="entry name" value="LIP1_N"/>
</dbReference>
<dbReference type="SMART" id="SM00364">
    <property type="entry name" value="LRR_BAC"/>
    <property type="match status" value="2"/>
</dbReference>
<evidence type="ECO:0000313" key="8">
    <source>
        <dbReference type="Proteomes" id="UP000075903"/>
    </source>
</evidence>
<dbReference type="FunFam" id="3.80.10.10:FF:000502">
    <property type="entry name" value="Predicted protein"/>
    <property type="match status" value="1"/>
</dbReference>
<proteinExistence type="predicted"/>
<feature type="compositionally biased region" description="Polar residues" evidence="5">
    <location>
        <begin position="776"/>
        <end position="791"/>
    </location>
</feature>
<keyword evidence="4" id="KW-0677">Repeat</keyword>
<protein>
    <recommendedName>
        <fullName evidence="6">LKB1 serine/threonine kinase interacting protein 1 N-terminal domain-containing protein</fullName>
    </recommendedName>
</protein>
<dbReference type="FunFam" id="3.80.10.10:FF:001451">
    <property type="entry name" value="AGAP010218-PA"/>
    <property type="match status" value="1"/>
</dbReference>
<dbReference type="VEuPathDB" id="VectorBase:AMEM011523"/>
<evidence type="ECO:0000256" key="1">
    <source>
        <dbReference type="ARBA" id="ARBA00004496"/>
    </source>
</evidence>
<dbReference type="VEuPathDB" id="VectorBase:AMEM21_004975"/>
<sequence>MNNFRRVRDQKSKMDPTQITALAKLLKESGDKVLNSQFKLTLSGSLLRALNDSFSLIVDKNEMLPPQSFQVVKPNNAKSDVFRDLQFVYDFVQKTVILSLNQFVNDDPYEFAVDISKFRSLRTLEVQKIPINQIVGLLYLRDQLHDLTCMRSISEVTDVLFGCGGDKVADGKSWRSLKSLNISYNMLDYLDSSMEYTPWLEELNLSHNQLVNVSALRSLPNLRVLNISYNRLNKIPTFHVDAMRKMKVLLLSNNFLEDLEGLACLSCCLNELDLSGNFIVDHGTLLPLSTLVALRSVNLLDNPLACHPKHRHATARYLNKTTSETKFVLDNEPLSRYEKTLTGNYDSYKAILVPNAIAGSTLNLSGRNTPASNATTIALDGDYDPPGGSYKSAYDEKDQMNESVVSQKKLRVRRAVISESDNVDTTTRQFSVDASKAINSLKIESSREHLETKKTLEELRNQYGSEWLQSQAGHMVKNVIGYDPGLDKEYESVVHYQRTNITSNKQQTTPIAHTAEVHIENQHVEEVQRTSTPIGDERSMVQMQPLRESPVGKDFMSESRTTSSEYKSVASNIGDTKYESADQETISTKGSLNLTDIYRNQEEADEESEVEDNEVLYQVSSHDNGSDFSIVVSDKSIKEKDVVGKTKTRWGIKTLEACERSTSSRITLTFDTMKRDKRERVYQMDAHDCQLLENRLRDMLSQRPLSEMNQRLYKCVVCNAKFSREVNTKRLFDDLQCPECFGGYCIEIKETQLEKETVPAVSGTGDSSKIPVKQRPGSSCDSNQSVAGSTNSERDRDTDLLGNESDIEVLSNPSQSSIEVLDRGYHPSRKASEERRSSGLEPITDSSVDSVKKDPLLSVNLQQEDLSVTKQSMLNDSIDETLKHTLESSVQESAKDHALAAASSSAAKQHTTHSHKKAFLTNVNLTESSSSGSVTDSVCTAYESIQGVSTEGSALKHAAKGSAIVTVEQNASHDVTGEERKEQNESMTANIASKADSSVLTSVLGGLFQSTNMLMAKNPKGKSDESLLKKFYEPIRYSYNDFANVDHRLKLYLYQNLFEDAQESLKWLVSCVIFDDNRVEEWPSGFDGLFIMSTTKFYIMKKVAAENDDPSTWLKKHLSGTIDRVGIAQSLPWKIGIKFIISAIGGVHVILQDILRTDKLMLFFNENPLPQYCTVDYQPSEILNGKLKKAAKCEPVKMVMIINFCDVLLNDELESVQLSTLVVTESNLMLTPDIRWLNESSAYPVEPKYSQLMTNIVELEDVNELSCRLNYMDEQEDKYETWRLDFATTTAKDSTVSTICHLWENIFGVPLVNESTPAGNSADNNNDKNNSNMKNNSVKNNSNIR</sequence>
<dbReference type="EnsemblMetazoa" id="AMEM011523-RA">
    <property type="protein sequence ID" value="AMEM011523-PA"/>
    <property type="gene ID" value="AMEM011523"/>
</dbReference>
<dbReference type="Pfam" id="PF12799">
    <property type="entry name" value="LRR_4"/>
    <property type="match status" value="1"/>
</dbReference>
<evidence type="ECO:0000256" key="5">
    <source>
        <dbReference type="SAM" id="MobiDB-lite"/>
    </source>
</evidence>
<evidence type="ECO:0000256" key="2">
    <source>
        <dbReference type="ARBA" id="ARBA00022490"/>
    </source>
</evidence>
<dbReference type="STRING" id="30066.A0A182VAA5"/>
<feature type="region of interest" description="Disordered" evidence="5">
    <location>
        <begin position="1317"/>
        <end position="1345"/>
    </location>
</feature>
<evidence type="ECO:0000259" key="6">
    <source>
        <dbReference type="Pfam" id="PF15904"/>
    </source>
</evidence>
<feature type="compositionally biased region" description="Basic and acidic residues" evidence="5">
    <location>
        <begin position="820"/>
        <end position="838"/>
    </location>
</feature>
<feature type="domain" description="LKB1 serine/threonine kinase interacting protein 1 N-terminal" evidence="6">
    <location>
        <begin position="17"/>
        <end position="103"/>
    </location>
</feature>
<dbReference type="Pfam" id="PF15904">
    <property type="entry name" value="LIP1"/>
    <property type="match status" value="1"/>
</dbReference>
<dbReference type="PANTHER" id="PTHR15454:SF69">
    <property type="entry name" value="SERINE_THREONINE-PROTEIN KINASE 11-INTERACTING PROTEIN"/>
    <property type="match status" value="1"/>
</dbReference>
<organism evidence="7 8">
    <name type="scientific">Anopheles merus</name>
    <name type="common">Mosquito</name>
    <dbReference type="NCBI Taxonomy" id="30066"/>
    <lineage>
        <taxon>Eukaryota</taxon>
        <taxon>Metazoa</taxon>
        <taxon>Ecdysozoa</taxon>
        <taxon>Arthropoda</taxon>
        <taxon>Hexapoda</taxon>
        <taxon>Insecta</taxon>
        <taxon>Pterygota</taxon>
        <taxon>Neoptera</taxon>
        <taxon>Endopterygota</taxon>
        <taxon>Diptera</taxon>
        <taxon>Nematocera</taxon>
        <taxon>Culicoidea</taxon>
        <taxon>Culicidae</taxon>
        <taxon>Anophelinae</taxon>
        <taxon>Anopheles</taxon>
    </lineage>
</organism>
<evidence type="ECO:0000313" key="7">
    <source>
        <dbReference type="EnsemblMetazoa" id="AMEM011523-PA"/>
    </source>
</evidence>
<dbReference type="Gene3D" id="3.80.10.10">
    <property type="entry name" value="Ribonuclease Inhibitor"/>
    <property type="match status" value="2"/>
</dbReference>